<evidence type="ECO:0000313" key="1">
    <source>
        <dbReference type="EMBL" id="AAZ96258.1"/>
    </source>
</evidence>
<keyword evidence="1" id="KW-0808">Transferase</keyword>
<dbReference type="GO" id="GO:0016757">
    <property type="term" value="F:glycosyltransferase activity"/>
    <property type="evidence" value="ECO:0007669"/>
    <property type="project" value="TreeGrafter"/>
</dbReference>
<dbReference type="Gene3D" id="3.40.50.2000">
    <property type="entry name" value="Glycogen Phosphorylase B"/>
    <property type="match status" value="2"/>
</dbReference>
<name>Q3SLZ4_THIDA</name>
<dbReference type="SUPFAM" id="SSF53756">
    <property type="entry name" value="UDP-Glycosyltransferase/glycogen phosphorylase"/>
    <property type="match status" value="1"/>
</dbReference>
<dbReference type="AlphaFoldDB" id="Q3SLZ4"/>
<evidence type="ECO:0000313" key="2">
    <source>
        <dbReference type="Proteomes" id="UP000008291"/>
    </source>
</evidence>
<dbReference type="CAZy" id="GT4">
    <property type="family name" value="Glycosyltransferase Family 4"/>
</dbReference>
<dbReference type="Pfam" id="PF13692">
    <property type="entry name" value="Glyco_trans_1_4"/>
    <property type="match status" value="1"/>
</dbReference>
<gene>
    <name evidence="1" type="ordered locus">Tbd_0305</name>
</gene>
<dbReference type="Proteomes" id="UP000008291">
    <property type="component" value="Chromosome"/>
</dbReference>
<dbReference type="KEGG" id="tbd:Tbd_0305"/>
<keyword evidence="2" id="KW-1185">Reference proteome</keyword>
<dbReference type="eggNOG" id="COG0438">
    <property type="taxonomic scope" value="Bacteria"/>
</dbReference>
<sequence length="341" mass="37765">MHVPWKVRNAARLTRNGLAFAQHKAGAALRRPQGKKVVFCCNFHGTSGATIAIARIADLLASRYAVSFVAGPASDYNAMLGTAVTLVSPRVLQQETFDLYVCDGHMDESFFAWLAAHERLCLLTIHGVLRKDNKLEKVHLATRSHLVSEIQFMHHAVDRSRYFVIPNYCERIAKRQRTRNVGIVGRLDDPKKNVAAALEVARRSSAAQIHLWGGADSHAPDGRVSVHAWSRDKNRIYDSFDVLVSMSEEESMGLTVIEAMSCGIPCVLADIPGFQIYRGCPGVALVPLGDRDAAVEWVDRFLDARAELAPALIARWQAHYSRDAVAAQWFREVEALTSHAA</sequence>
<dbReference type="HOGENOM" id="CLU_813623_0_0_4"/>
<organism evidence="1 2">
    <name type="scientific">Thiobacillus denitrificans (strain ATCC 25259 / T1)</name>
    <dbReference type="NCBI Taxonomy" id="292415"/>
    <lineage>
        <taxon>Bacteria</taxon>
        <taxon>Pseudomonadati</taxon>
        <taxon>Pseudomonadota</taxon>
        <taxon>Betaproteobacteria</taxon>
        <taxon>Nitrosomonadales</taxon>
        <taxon>Thiobacillaceae</taxon>
        <taxon>Thiobacillus</taxon>
    </lineage>
</organism>
<dbReference type="InterPro" id="IPR050194">
    <property type="entry name" value="Glycosyltransferase_grp1"/>
</dbReference>
<dbReference type="STRING" id="292415.Tbd_0305"/>
<dbReference type="PANTHER" id="PTHR45947:SF3">
    <property type="entry name" value="SULFOQUINOVOSYL TRANSFERASE SQD2"/>
    <property type="match status" value="1"/>
</dbReference>
<protein>
    <submittedName>
        <fullName evidence="1">Glycosyltransferase</fullName>
    </submittedName>
</protein>
<dbReference type="PANTHER" id="PTHR45947">
    <property type="entry name" value="SULFOQUINOVOSYL TRANSFERASE SQD2"/>
    <property type="match status" value="1"/>
</dbReference>
<dbReference type="OrthoDB" id="9801609at2"/>
<reference evidence="1 2" key="1">
    <citation type="journal article" date="2006" name="J. Bacteriol.">
        <title>The genome sequence of the obligately chemolithoautotrophic, facultatively anaerobic bacterium Thiobacillus denitrificans.</title>
        <authorList>
            <person name="Beller H.R."/>
            <person name="Chain P.S."/>
            <person name="Letain T.E."/>
            <person name="Chakicherla A."/>
            <person name="Larimer F.W."/>
            <person name="Richardson P.M."/>
            <person name="Coleman M.A."/>
            <person name="Wood A.P."/>
            <person name="Kelly D.P."/>
        </authorList>
    </citation>
    <scope>NUCLEOTIDE SEQUENCE [LARGE SCALE GENOMIC DNA]</scope>
    <source>
        <strain evidence="1 2">ATCC 25259</strain>
    </source>
</reference>
<accession>Q3SLZ4</accession>
<proteinExistence type="predicted"/>
<dbReference type="RefSeq" id="WP_011310818.1">
    <property type="nucleotide sequence ID" value="NC_007404.1"/>
</dbReference>
<dbReference type="EMBL" id="CP000116">
    <property type="protein sequence ID" value="AAZ96258.1"/>
    <property type="molecule type" value="Genomic_DNA"/>
</dbReference>